<dbReference type="SUPFAM" id="SSF46785">
    <property type="entry name" value="Winged helix' DNA-binding domain"/>
    <property type="match status" value="1"/>
</dbReference>
<keyword evidence="2" id="KW-0805">Transcription regulation</keyword>
<dbReference type="FunFam" id="1.10.10.10:FF:000001">
    <property type="entry name" value="LysR family transcriptional regulator"/>
    <property type="match status" value="1"/>
</dbReference>
<evidence type="ECO:0000256" key="2">
    <source>
        <dbReference type="ARBA" id="ARBA00023015"/>
    </source>
</evidence>
<dbReference type="AlphaFoldDB" id="A0A1M5BQ13"/>
<dbReference type="PANTHER" id="PTHR30346:SF0">
    <property type="entry name" value="HCA OPERON TRANSCRIPTIONAL ACTIVATOR HCAR"/>
    <property type="match status" value="1"/>
</dbReference>
<evidence type="ECO:0000256" key="1">
    <source>
        <dbReference type="ARBA" id="ARBA00009437"/>
    </source>
</evidence>
<dbReference type="Gene3D" id="3.40.190.290">
    <property type="match status" value="1"/>
</dbReference>
<dbReference type="RefSeq" id="WP_072959335.1">
    <property type="nucleotide sequence ID" value="NZ_FQUH01000010.1"/>
</dbReference>
<dbReference type="InterPro" id="IPR036388">
    <property type="entry name" value="WH-like_DNA-bd_sf"/>
</dbReference>
<evidence type="ECO:0000313" key="7">
    <source>
        <dbReference type="Proteomes" id="UP000184159"/>
    </source>
</evidence>
<accession>A0A1M5BQ13</accession>
<evidence type="ECO:0000259" key="5">
    <source>
        <dbReference type="PROSITE" id="PS50931"/>
    </source>
</evidence>
<proteinExistence type="inferred from homology"/>
<dbReference type="EMBL" id="FQUH01000010">
    <property type="protein sequence ID" value="SHF44628.1"/>
    <property type="molecule type" value="Genomic_DNA"/>
</dbReference>
<dbReference type="GO" id="GO:0003677">
    <property type="term" value="F:DNA binding"/>
    <property type="evidence" value="ECO:0007669"/>
    <property type="project" value="UniProtKB-KW"/>
</dbReference>
<organism evidence="6 7">
    <name type="scientific">Vibrio gazogenes DSM 21264 = NBRC 103151</name>
    <dbReference type="NCBI Taxonomy" id="1123492"/>
    <lineage>
        <taxon>Bacteria</taxon>
        <taxon>Pseudomonadati</taxon>
        <taxon>Pseudomonadota</taxon>
        <taxon>Gammaproteobacteria</taxon>
        <taxon>Vibrionales</taxon>
        <taxon>Vibrionaceae</taxon>
        <taxon>Vibrio</taxon>
    </lineage>
</organism>
<dbReference type="SUPFAM" id="SSF53850">
    <property type="entry name" value="Periplasmic binding protein-like II"/>
    <property type="match status" value="1"/>
</dbReference>
<dbReference type="Gene3D" id="1.10.10.10">
    <property type="entry name" value="Winged helix-like DNA-binding domain superfamily/Winged helix DNA-binding domain"/>
    <property type="match status" value="1"/>
</dbReference>
<protein>
    <submittedName>
        <fullName evidence="6">DNA-binding transcriptional regulator, LysR family</fullName>
    </submittedName>
</protein>
<evidence type="ECO:0000313" key="6">
    <source>
        <dbReference type="EMBL" id="SHF44628.1"/>
    </source>
</evidence>
<dbReference type="Proteomes" id="UP000184159">
    <property type="component" value="Unassembled WGS sequence"/>
</dbReference>
<reference evidence="7" key="1">
    <citation type="submission" date="2016-11" db="EMBL/GenBank/DDBJ databases">
        <authorList>
            <person name="Varghese N."/>
            <person name="Submissions S."/>
        </authorList>
    </citation>
    <scope>NUCLEOTIDE SEQUENCE [LARGE SCALE GENOMIC DNA]</scope>
    <source>
        <strain evidence="7">DSM 21264</strain>
    </source>
</reference>
<dbReference type="InterPro" id="IPR000847">
    <property type="entry name" value="LysR_HTH_N"/>
</dbReference>
<keyword evidence="7" id="KW-1185">Reference proteome</keyword>
<dbReference type="PANTHER" id="PTHR30346">
    <property type="entry name" value="TRANSCRIPTIONAL DUAL REGULATOR HCAR-RELATED"/>
    <property type="match status" value="1"/>
</dbReference>
<dbReference type="PRINTS" id="PR00039">
    <property type="entry name" value="HTHLYSR"/>
</dbReference>
<keyword evidence="3 6" id="KW-0238">DNA-binding</keyword>
<dbReference type="GO" id="GO:0003700">
    <property type="term" value="F:DNA-binding transcription factor activity"/>
    <property type="evidence" value="ECO:0007669"/>
    <property type="project" value="InterPro"/>
</dbReference>
<evidence type="ECO:0000256" key="3">
    <source>
        <dbReference type="ARBA" id="ARBA00023125"/>
    </source>
</evidence>
<dbReference type="InterPro" id="IPR005119">
    <property type="entry name" value="LysR_subst-bd"/>
</dbReference>
<dbReference type="Pfam" id="PF00126">
    <property type="entry name" value="HTH_1"/>
    <property type="match status" value="1"/>
</dbReference>
<dbReference type="InterPro" id="IPR036390">
    <property type="entry name" value="WH_DNA-bd_sf"/>
</dbReference>
<dbReference type="Pfam" id="PF03466">
    <property type="entry name" value="LysR_substrate"/>
    <property type="match status" value="1"/>
</dbReference>
<dbReference type="CDD" id="cd05466">
    <property type="entry name" value="PBP2_LTTR_substrate"/>
    <property type="match status" value="1"/>
</dbReference>
<keyword evidence="4" id="KW-0804">Transcription</keyword>
<sequence>MTFTQLEIFSVLSDSLHFTIAAQRLGISQSGVSHAIKALEDEFGVKLFHRHQSRVELTDIGTRLLARSRTLLGVAETMRQEATDAQGMKQGMLRIGSFGTTSSVRLLPHMIHQYQKKFPGIEVYIDEGPDMQVVQWLRERRVDVCFVVLPENDLDVFPLLDDQMVALLPAAHPLSRLESVTLSSLCYDPFILTGAGSGEWVIRLFHAAKLQPQIRYRTSQLLSILSLVESGDAISVVAESSLPERDSDRYVCRPLSPPIKRRIGLAVLDSHQASPAVKAFITLAQQLHSVGA</sequence>
<name>A0A1M5BQ13_VIBGA</name>
<comment type="similarity">
    <text evidence="1">Belongs to the LysR transcriptional regulatory family.</text>
</comment>
<evidence type="ECO:0000256" key="4">
    <source>
        <dbReference type="ARBA" id="ARBA00023163"/>
    </source>
</evidence>
<dbReference type="GO" id="GO:0032993">
    <property type="term" value="C:protein-DNA complex"/>
    <property type="evidence" value="ECO:0007669"/>
    <property type="project" value="TreeGrafter"/>
</dbReference>
<feature type="domain" description="HTH lysR-type" evidence="5">
    <location>
        <begin position="1"/>
        <end position="58"/>
    </location>
</feature>
<dbReference type="PROSITE" id="PS50931">
    <property type="entry name" value="HTH_LYSR"/>
    <property type="match status" value="1"/>
</dbReference>
<gene>
    <name evidence="6" type="ORF">SAMN02745781_02294</name>
</gene>